<dbReference type="PRINTS" id="PR00344">
    <property type="entry name" value="BCTRLSENSOR"/>
</dbReference>
<dbReference type="SUPFAM" id="SSF55874">
    <property type="entry name" value="ATPase domain of HSP90 chaperone/DNA topoisomerase II/histidine kinase"/>
    <property type="match status" value="1"/>
</dbReference>
<feature type="transmembrane region" description="Helical" evidence="5">
    <location>
        <begin position="197"/>
        <end position="220"/>
    </location>
</feature>
<evidence type="ECO:0000259" key="6">
    <source>
        <dbReference type="PROSITE" id="PS50109"/>
    </source>
</evidence>
<evidence type="ECO:0000259" key="7">
    <source>
        <dbReference type="PROSITE" id="PS50110"/>
    </source>
</evidence>
<dbReference type="InterPro" id="IPR004358">
    <property type="entry name" value="Sig_transdc_His_kin-like_C"/>
</dbReference>
<organism evidence="8 9">
    <name type="scientific">Pseudooceanicola spongiae</name>
    <dbReference type="NCBI Taxonomy" id="2613965"/>
    <lineage>
        <taxon>Bacteria</taxon>
        <taxon>Pseudomonadati</taxon>
        <taxon>Pseudomonadota</taxon>
        <taxon>Alphaproteobacteria</taxon>
        <taxon>Rhodobacterales</taxon>
        <taxon>Paracoccaceae</taxon>
        <taxon>Pseudooceanicola</taxon>
    </lineage>
</organism>
<dbReference type="PROSITE" id="PS50109">
    <property type="entry name" value="HIS_KIN"/>
    <property type="match status" value="1"/>
</dbReference>
<dbReference type="InterPro" id="IPR036890">
    <property type="entry name" value="HATPase_C_sf"/>
</dbReference>
<dbReference type="Proteomes" id="UP000594118">
    <property type="component" value="Chromosome"/>
</dbReference>
<dbReference type="KEGG" id="pshq:F3W81_11125"/>
<dbReference type="Gene3D" id="3.30.565.10">
    <property type="entry name" value="Histidine kinase-like ATPase, C-terminal domain"/>
    <property type="match status" value="1"/>
</dbReference>
<dbReference type="InterPro" id="IPR036097">
    <property type="entry name" value="HisK_dim/P_sf"/>
</dbReference>
<dbReference type="InterPro" id="IPR011006">
    <property type="entry name" value="CheY-like_superfamily"/>
</dbReference>
<keyword evidence="5" id="KW-1133">Transmembrane helix</keyword>
<proteinExistence type="predicted"/>
<reference evidence="8 9" key="1">
    <citation type="submission" date="2019-10" db="EMBL/GenBank/DDBJ databases">
        <title>Pseudopuniceibacterium sp. HQ09 islated from Antarctica.</title>
        <authorList>
            <person name="Liao L."/>
            <person name="Su S."/>
            <person name="Chen B."/>
            <person name="Yu Y."/>
        </authorList>
    </citation>
    <scope>NUCLEOTIDE SEQUENCE [LARGE SCALE GENOMIC DNA]</scope>
    <source>
        <strain evidence="8 9">HQ09</strain>
    </source>
</reference>
<name>A0A7L9WNM6_9RHOB</name>
<evidence type="ECO:0000256" key="1">
    <source>
        <dbReference type="ARBA" id="ARBA00000085"/>
    </source>
</evidence>
<dbReference type="Gene3D" id="1.10.287.130">
    <property type="match status" value="1"/>
</dbReference>
<dbReference type="SUPFAM" id="SSF52172">
    <property type="entry name" value="CheY-like"/>
    <property type="match status" value="1"/>
</dbReference>
<dbReference type="InterPro" id="IPR003661">
    <property type="entry name" value="HisK_dim/P_dom"/>
</dbReference>
<feature type="domain" description="Response regulatory" evidence="7">
    <location>
        <begin position="511"/>
        <end position="625"/>
    </location>
</feature>
<keyword evidence="3 4" id="KW-0597">Phosphoprotein</keyword>
<gene>
    <name evidence="8" type="ORF">F3W81_11125</name>
</gene>
<comment type="catalytic activity">
    <reaction evidence="1">
        <text>ATP + protein L-histidine = ADP + protein N-phospho-L-histidine.</text>
        <dbReference type="EC" id="2.7.13.3"/>
    </reaction>
</comment>
<dbReference type="PANTHER" id="PTHR43065">
    <property type="entry name" value="SENSOR HISTIDINE KINASE"/>
    <property type="match status" value="1"/>
</dbReference>
<feature type="transmembrane region" description="Helical" evidence="5">
    <location>
        <begin position="26"/>
        <end position="48"/>
    </location>
</feature>
<dbReference type="SMART" id="SM00448">
    <property type="entry name" value="REC"/>
    <property type="match status" value="1"/>
</dbReference>
<dbReference type="SMART" id="SM00387">
    <property type="entry name" value="HATPase_c"/>
    <property type="match status" value="1"/>
</dbReference>
<dbReference type="InterPro" id="IPR005467">
    <property type="entry name" value="His_kinase_dom"/>
</dbReference>
<dbReference type="Gene3D" id="3.40.50.2300">
    <property type="match status" value="1"/>
</dbReference>
<dbReference type="EMBL" id="CP045201">
    <property type="protein sequence ID" value="QOL81317.1"/>
    <property type="molecule type" value="Genomic_DNA"/>
</dbReference>
<keyword evidence="5" id="KW-0472">Membrane</keyword>
<evidence type="ECO:0000256" key="5">
    <source>
        <dbReference type="SAM" id="Phobius"/>
    </source>
</evidence>
<sequence>MPMDSEQNGTVSGFRTLLAKVLQDNVMRVTILIVALCCMLAIPGLNFIGKSRQSEAQVAANELPVALHQLERELGYSGFIHNFKNMIMRPDEGRYYQAAVTDYDNALKTLNQIEAMGRTIGRSFDFTALRDTLATYRDNLDVAQRAAANGRSIAQVDALVRISDDDATMNLQSLHDEVRTALRDWLDKDLARSHLQLAGLSVMFFAIAAVLMLVVMISYLGKRERERESQELHSRLASLGQLTSGVAHDVNNLLATIYYAVDLTLGEKIPDTSRRFLNSAQRAIERGQDLTSRLLSFARPQPGNATTLMVSEIFQNVRELALPNLGDKINLRISEERPGLTVHCDQSQLENAILNMVLNSRDALEMSGTGQNIVLHARLHGPDFVVEDGKATTTVHPARVNEASGAPRMLAANDPTACVLVSVIDDGPGMSDEVRKRALEPFFTTKAAHSGTGLGLSIVYGFAQSAGGDVQIISSPGKGTSIQLLLPRGVEKSHHDALEVTRNLAPGKGRRVLFAEDEAGLRELLGVTLQQMGYDVLAAENGQAALDLMAKGEEFDLLLSDIVMPGKIDGYELARRVREQRPDVPVLYLTGHAGPVLDKNIAVKAPVLRKPCPPDRLSEAIAAALSPASAPSVC</sequence>
<dbReference type="InterPro" id="IPR003594">
    <property type="entry name" value="HATPase_dom"/>
</dbReference>
<evidence type="ECO:0000256" key="4">
    <source>
        <dbReference type="PROSITE-ProRule" id="PRU00169"/>
    </source>
</evidence>
<evidence type="ECO:0000313" key="8">
    <source>
        <dbReference type="EMBL" id="QOL81317.1"/>
    </source>
</evidence>
<dbReference type="Pfam" id="PF00512">
    <property type="entry name" value="HisKA"/>
    <property type="match status" value="1"/>
</dbReference>
<dbReference type="GO" id="GO:0000155">
    <property type="term" value="F:phosphorelay sensor kinase activity"/>
    <property type="evidence" value="ECO:0007669"/>
    <property type="project" value="InterPro"/>
</dbReference>
<dbReference type="AlphaFoldDB" id="A0A7L9WNM6"/>
<feature type="modified residue" description="4-aspartylphosphate" evidence="4">
    <location>
        <position position="561"/>
    </location>
</feature>
<dbReference type="InterPro" id="IPR001789">
    <property type="entry name" value="Sig_transdc_resp-reg_receiver"/>
</dbReference>
<dbReference type="PROSITE" id="PS50110">
    <property type="entry name" value="RESPONSE_REGULATORY"/>
    <property type="match status" value="1"/>
</dbReference>
<dbReference type="SUPFAM" id="SSF47384">
    <property type="entry name" value="Homodimeric domain of signal transducing histidine kinase"/>
    <property type="match status" value="1"/>
</dbReference>
<evidence type="ECO:0000313" key="9">
    <source>
        <dbReference type="Proteomes" id="UP000594118"/>
    </source>
</evidence>
<dbReference type="Pfam" id="PF00072">
    <property type="entry name" value="Response_reg"/>
    <property type="match status" value="1"/>
</dbReference>
<accession>A0A7L9WNM6</accession>
<dbReference type="EC" id="2.7.13.3" evidence="2"/>
<keyword evidence="9" id="KW-1185">Reference proteome</keyword>
<feature type="domain" description="Histidine kinase" evidence="6">
    <location>
        <begin position="245"/>
        <end position="490"/>
    </location>
</feature>
<protein>
    <recommendedName>
        <fullName evidence="2">histidine kinase</fullName>
        <ecNumber evidence="2">2.7.13.3</ecNumber>
    </recommendedName>
</protein>
<evidence type="ECO:0000256" key="3">
    <source>
        <dbReference type="ARBA" id="ARBA00022553"/>
    </source>
</evidence>
<keyword evidence="5" id="KW-0812">Transmembrane</keyword>
<evidence type="ECO:0000256" key="2">
    <source>
        <dbReference type="ARBA" id="ARBA00012438"/>
    </source>
</evidence>
<dbReference type="Pfam" id="PF02518">
    <property type="entry name" value="HATPase_c"/>
    <property type="match status" value="1"/>
</dbReference>
<dbReference type="SMART" id="SM00388">
    <property type="entry name" value="HisKA"/>
    <property type="match status" value="1"/>
</dbReference>
<dbReference type="PANTHER" id="PTHR43065:SF42">
    <property type="entry name" value="TWO-COMPONENT SENSOR PPRA"/>
    <property type="match status" value="1"/>
</dbReference>